<dbReference type="InterPro" id="IPR029149">
    <property type="entry name" value="Creatin/AminoP/Spt16_N"/>
</dbReference>
<feature type="non-terminal residue" evidence="3">
    <location>
        <position position="325"/>
    </location>
</feature>
<dbReference type="InterPro" id="IPR000994">
    <property type="entry name" value="Pept_M24"/>
</dbReference>
<evidence type="ECO:0000313" key="3">
    <source>
        <dbReference type="EMBL" id="KKM21245.1"/>
    </source>
</evidence>
<feature type="domain" description="Creatinase N-terminal" evidence="2">
    <location>
        <begin position="11"/>
        <end position="143"/>
    </location>
</feature>
<dbReference type="PANTHER" id="PTHR46112">
    <property type="entry name" value="AMINOPEPTIDASE"/>
    <property type="match status" value="1"/>
</dbReference>
<dbReference type="InterPro" id="IPR050659">
    <property type="entry name" value="Peptidase_M24B"/>
</dbReference>
<dbReference type="Pfam" id="PF01321">
    <property type="entry name" value="Creatinase_N"/>
    <property type="match status" value="1"/>
</dbReference>
<organism evidence="3">
    <name type="scientific">marine sediment metagenome</name>
    <dbReference type="NCBI Taxonomy" id="412755"/>
    <lineage>
        <taxon>unclassified sequences</taxon>
        <taxon>metagenomes</taxon>
        <taxon>ecological metagenomes</taxon>
    </lineage>
</organism>
<dbReference type="Gene3D" id="3.40.350.10">
    <property type="entry name" value="Creatinase/prolidase N-terminal domain"/>
    <property type="match status" value="1"/>
</dbReference>
<dbReference type="SUPFAM" id="SSF53092">
    <property type="entry name" value="Creatinase/prolidase N-terminal domain"/>
    <property type="match status" value="1"/>
</dbReference>
<dbReference type="InterPro" id="IPR000587">
    <property type="entry name" value="Creatinase_N"/>
</dbReference>
<dbReference type="Pfam" id="PF00557">
    <property type="entry name" value="Peptidase_M24"/>
    <property type="match status" value="1"/>
</dbReference>
<evidence type="ECO:0008006" key="4">
    <source>
        <dbReference type="Google" id="ProtNLM"/>
    </source>
</evidence>
<protein>
    <recommendedName>
        <fullName evidence="4">Peptidase M24 domain-containing protein</fullName>
    </recommendedName>
</protein>
<gene>
    <name evidence="3" type="ORF">LCGC14_1637350</name>
</gene>
<sequence length="325" mass="36802">MRPITEEKFESILNFLEEKKIDVLMITDYEDSRNVNLQYLSGHPTDATILINSSGETILIPWDVPLAEKHSEVDEIINPANFSFNPTLAIKDLFENRWKKSSITIGVHSKTTYGLIVKMKAIITGIKYFEEPIQITQYFEKLRSTKTEFEIKKLLKAAKIGNKIIDDIKDFCINNPDGTEKDLSLLVRKKIGDNVGSDVAFEPLVANSSRAHEIHQHPFASDQRFSLPGLALIDFGAKFQGYNSDITIPISFGKLSDEQNKMREFTIKSYETAIEMIEIDVPLWKIHDTAEQILKKGGYLMPYSLGHGLGLTVHDSPLLSRKPTD</sequence>
<dbReference type="PANTHER" id="PTHR46112:SF3">
    <property type="entry name" value="AMINOPEPTIDASE YPDF"/>
    <property type="match status" value="1"/>
</dbReference>
<dbReference type="Gene3D" id="3.90.230.10">
    <property type="entry name" value="Creatinase/methionine aminopeptidase superfamily"/>
    <property type="match status" value="1"/>
</dbReference>
<evidence type="ECO:0000259" key="1">
    <source>
        <dbReference type="Pfam" id="PF00557"/>
    </source>
</evidence>
<reference evidence="3" key="1">
    <citation type="journal article" date="2015" name="Nature">
        <title>Complex archaea that bridge the gap between prokaryotes and eukaryotes.</title>
        <authorList>
            <person name="Spang A."/>
            <person name="Saw J.H."/>
            <person name="Jorgensen S.L."/>
            <person name="Zaremba-Niedzwiedzka K."/>
            <person name="Martijn J."/>
            <person name="Lind A.E."/>
            <person name="van Eijk R."/>
            <person name="Schleper C."/>
            <person name="Guy L."/>
            <person name="Ettema T.J."/>
        </authorList>
    </citation>
    <scope>NUCLEOTIDE SEQUENCE</scope>
</reference>
<dbReference type="InterPro" id="IPR036005">
    <property type="entry name" value="Creatinase/aminopeptidase-like"/>
</dbReference>
<dbReference type="SUPFAM" id="SSF55920">
    <property type="entry name" value="Creatinase/aminopeptidase"/>
    <property type="match status" value="1"/>
</dbReference>
<dbReference type="AlphaFoldDB" id="A0A0F9L0B1"/>
<comment type="caution">
    <text evidence="3">The sequence shown here is derived from an EMBL/GenBank/DDBJ whole genome shotgun (WGS) entry which is preliminary data.</text>
</comment>
<evidence type="ECO:0000259" key="2">
    <source>
        <dbReference type="Pfam" id="PF01321"/>
    </source>
</evidence>
<accession>A0A0F9L0B1</accession>
<feature type="domain" description="Peptidase M24" evidence="1">
    <location>
        <begin position="153"/>
        <end position="321"/>
    </location>
</feature>
<name>A0A0F9L0B1_9ZZZZ</name>
<proteinExistence type="predicted"/>
<dbReference type="EMBL" id="LAZR01013590">
    <property type="protein sequence ID" value="KKM21245.1"/>
    <property type="molecule type" value="Genomic_DNA"/>
</dbReference>